<accession>A0A9Q0IFS7</accession>
<keyword evidence="2" id="KW-1185">Reference proteome</keyword>
<reference evidence="1" key="1">
    <citation type="submission" date="2022-07" db="EMBL/GenBank/DDBJ databases">
        <title>Chromosome-level genome of Muraenolepis orangiensis.</title>
        <authorList>
            <person name="Kim J."/>
        </authorList>
    </citation>
    <scope>NUCLEOTIDE SEQUENCE</scope>
    <source>
        <strain evidence="1">KU_S4_2022</strain>
        <tissue evidence="1">Muscle</tissue>
    </source>
</reference>
<proteinExistence type="predicted"/>
<dbReference type="GO" id="GO:0005829">
    <property type="term" value="C:cytosol"/>
    <property type="evidence" value="ECO:0007669"/>
    <property type="project" value="TreeGrafter"/>
</dbReference>
<dbReference type="EMBL" id="JANIIK010000110">
    <property type="protein sequence ID" value="KAJ3597024.1"/>
    <property type="molecule type" value="Genomic_DNA"/>
</dbReference>
<evidence type="ECO:0000313" key="2">
    <source>
        <dbReference type="Proteomes" id="UP001148018"/>
    </source>
</evidence>
<dbReference type="InterPro" id="IPR052813">
    <property type="entry name" value="CMIP"/>
</dbReference>
<comment type="caution">
    <text evidence="1">The sequence shown here is derived from an EMBL/GenBank/DDBJ whole genome shotgun (WGS) entry which is preliminary data.</text>
</comment>
<organism evidence="1 2">
    <name type="scientific">Muraenolepis orangiensis</name>
    <name type="common">Patagonian moray cod</name>
    <dbReference type="NCBI Taxonomy" id="630683"/>
    <lineage>
        <taxon>Eukaryota</taxon>
        <taxon>Metazoa</taxon>
        <taxon>Chordata</taxon>
        <taxon>Craniata</taxon>
        <taxon>Vertebrata</taxon>
        <taxon>Euteleostomi</taxon>
        <taxon>Actinopterygii</taxon>
        <taxon>Neopterygii</taxon>
        <taxon>Teleostei</taxon>
        <taxon>Neoteleostei</taxon>
        <taxon>Acanthomorphata</taxon>
        <taxon>Zeiogadaria</taxon>
        <taxon>Gadariae</taxon>
        <taxon>Gadiformes</taxon>
        <taxon>Muraenolepidoidei</taxon>
        <taxon>Muraenolepididae</taxon>
        <taxon>Muraenolepis</taxon>
    </lineage>
</organism>
<dbReference type="Gene3D" id="3.80.10.10">
    <property type="entry name" value="Ribonuclease Inhibitor"/>
    <property type="match status" value="1"/>
</dbReference>
<dbReference type="InterPro" id="IPR032675">
    <property type="entry name" value="LRR_dom_sf"/>
</dbReference>
<dbReference type="OrthoDB" id="10056090at2759"/>
<evidence type="ECO:0000313" key="1">
    <source>
        <dbReference type="EMBL" id="KAJ3597024.1"/>
    </source>
</evidence>
<dbReference type="Proteomes" id="UP001148018">
    <property type="component" value="Unassembled WGS sequence"/>
</dbReference>
<dbReference type="PANTHER" id="PTHR25480:SF0">
    <property type="entry name" value="C-MAF-INDUCING PROTEIN"/>
    <property type="match status" value="1"/>
</dbReference>
<name>A0A9Q0IFS7_9TELE</name>
<dbReference type="GO" id="GO:0005654">
    <property type="term" value="C:nucleoplasm"/>
    <property type="evidence" value="ECO:0007669"/>
    <property type="project" value="TreeGrafter"/>
</dbReference>
<dbReference type="AlphaFoldDB" id="A0A9Q0IFS7"/>
<protein>
    <submittedName>
        <fullName evidence="1">Uncharacterized protein</fullName>
    </submittedName>
</protein>
<gene>
    <name evidence="1" type="ORF">NHX12_003424</name>
</gene>
<dbReference type="PANTHER" id="PTHR25480">
    <property type="entry name" value="LEUCINE-RICH REPEAT-CONTAINING PROTEIN 73"/>
    <property type="match status" value="1"/>
</dbReference>
<sequence length="256" mass="28470">MSSLTDERRVHSCLLSVRSGKDGWFQLYSPGGVACDDDGELFASMVHILMGSCYKTKKFLLSLAENKLGPCMLLALRGNQTMILCLMLEYNIMENKDTQLQIISTLESTQTGLRMYEQLSKKRRAHPPDSALQIHGCRPGPSAELRLLWQPGEPQPGLHQRHQCLRRAAHQAALAQAAQPFGDSGLRLLSEHLACLQVLNLCETPVTDAGLLALSSMKSLCSLNMNSTKLTVDTYEDLKAKLPNLKEVDVRYTEAW</sequence>
<dbReference type="SUPFAM" id="SSF52047">
    <property type="entry name" value="RNI-like"/>
    <property type="match status" value="1"/>
</dbReference>